<comment type="caution">
    <text evidence="2">The sequence shown here is derived from an EMBL/GenBank/DDBJ whole genome shotgun (WGS) entry which is preliminary data.</text>
</comment>
<organism evidence="2 3">
    <name type="scientific">Hymenobacter glacieicola</name>
    <dbReference type="NCBI Taxonomy" id="1562124"/>
    <lineage>
        <taxon>Bacteria</taxon>
        <taxon>Pseudomonadati</taxon>
        <taxon>Bacteroidota</taxon>
        <taxon>Cytophagia</taxon>
        <taxon>Cytophagales</taxon>
        <taxon>Hymenobacteraceae</taxon>
        <taxon>Hymenobacter</taxon>
    </lineage>
</organism>
<evidence type="ECO:0000256" key="1">
    <source>
        <dbReference type="SAM" id="MobiDB-lite"/>
    </source>
</evidence>
<evidence type="ECO:0008006" key="4">
    <source>
        <dbReference type="Google" id="ProtNLM"/>
    </source>
</evidence>
<keyword evidence="3" id="KW-1185">Reference proteome</keyword>
<dbReference type="EMBL" id="BMGS01000002">
    <property type="protein sequence ID" value="GGG33534.1"/>
    <property type="molecule type" value="Genomic_DNA"/>
</dbReference>
<dbReference type="CDD" id="cd22641">
    <property type="entry name" value="C24-like"/>
    <property type="match status" value="1"/>
</dbReference>
<dbReference type="RefSeq" id="WP_188556486.1">
    <property type="nucleotide sequence ID" value="NZ_BMGS01000002.1"/>
</dbReference>
<evidence type="ECO:0000313" key="2">
    <source>
        <dbReference type="EMBL" id="GGG33534.1"/>
    </source>
</evidence>
<accession>A0ABQ1WLA9</accession>
<feature type="compositionally biased region" description="Polar residues" evidence="1">
    <location>
        <begin position="241"/>
        <end position="250"/>
    </location>
</feature>
<feature type="region of interest" description="Disordered" evidence="1">
    <location>
        <begin position="240"/>
        <end position="261"/>
    </location>
</feature>
<reference evidence="3" key="1">
    <citation type="journal article" date="2019" name="Int. J. Syst. Evol. Microbiol.">
        <title>The Global Catalogue of Microorganisms (GCM) 10K type strain sequencing project: providing services to taxonomists for standard genome sequencing and annotation.</title>
        <authorList>
            <consortium name="The Broad Institute Genomics Platform"/>
            <consortium name="The Broad Institute Genome Sequencing Center for Infectious Disease"/>
            <person name="Wu L."/>
            <person name="Ma J."/>
        </authorList>
    </citation>
    <scope>NUCLEOTIDE SEQUENCE [LARGE SCALE GENOMIC DNA]</scope>
    <source>
        <strain evidence="3">CGMCC 1.12990</strain>
    </source>
</reference>
<name>A0ABQ1WLA9_9BACT</name>
<proteinExistence type="predicted"/>
<dbReference type="Proteomes" id="UP000601361">
    <property type="component" value="Unassembled WGS sequence"/>
</dbReference>
<gene>
    <name evidence="2" type="ORF">GCM10011378_07490</name>
</gene>
<evidence type="ECO:0000313" key="3">
    <source>
        <dbReference type="Proteomes" id="UP000601361"/>
    </source>
</evidence>
<dbReference type="SUPFAM" id="SSF88874">
    <property type="entry name" value="Receptor-binding domain of short tail fibre protein gp12"/>
    <property type="match status" value="1"/>
</dbReference>
<protein>
    <recommendedName>
        <fullName evidence="4">Phage tail collar domain-containing protein</fullName>
    </recommendedName>
</protein>
<sequence length="292" mass="31706">MRKLKLEEGGRPLTNDDFKALQDDMYYAAEAAFQNLPPHIVANVNIYPRGGLVDVGYGIVWLGGELLKFDGASGVSLPCEIVLDNIGVYDQRAYQTGGTKDCIIEQRTKVQAKTTDNIPKISITADGALRYSKVMESRFRVLGEVQWLANINTGTYDVDGKGIPGTEAHGWALCNGNVGTADLRGMFVVGQDPARADYDVIGDTGGEEMHRLTTAEMPSHNHAKDGQFEYNQLLRKAPYGSKTTAASTDGTGNGGQEPDITTSMPISPIGGDQPHENRPPFYVLAVRQWIGL</sequence>